<evidence type="ECO:0000313" key="2">
    <source>
        <dbReference type="EMBL" id="PLN74825.1"/>
    </source>
</evidence>
<dbReference type="Proteomes" id="UP000235023">
    <property type="component" value="Unassembled WGS sequence"/>
</dbReference>
<dbReference type="OrthoDB" id="5286775at2759"/>
<accession>A0A2J5HDE7</accession>
<organism evidence="2 3">
    <name type="scientific">Aspergillus taichungensis</name>
    <dbReference type="NCBI Taxonomy" id="482145"/>
    <lineage>
        <taxon>Eukaryota</taxon>
        <taxon>Fungi</taxon>
        <taxon>Dikarya</taxon>
        <taxon>Ascomycota</taxon>
        <taxon>Pezizomycotina</taxon>
        <taxon>Eurotiomycetes</taxon>
        <taxon>Eurotiomycetidae</taxon>
        <taxon>Eurotiales</taxon>
        <taxon>Aspergillaceae</taxon>
        <taxon>Aspergillus</taxon>
        <taxon>Aspergillus subgen. Circumdati</taxon>
    </lineage>
</organism>
<reference evidence="3" key="1">
    <citation type="submission" date="2017-12" db="EMBL/GenBank/DDBJ databases">
        <authorList>
            <consortium name="DOE Joint Genome Institute"/>
            <person name="Mondo S.J."/>
            <person name="Kjaerbolling I."/>
            <person name="Vesth T.C."/>
            <person name="Frisvad J.C."/>
            <person name="Nybo J.L."/>
            <person name="Theobald S."/>
            <person name="Kuo A."/>
            <person name="Bowyer P."/>
            <person name="Matsuda Y."/>
            <person name="Lyhne E.K."/>
            <person name="Kogle M.E."/>
            <person name="Clum A."/>
            <person name="Lipzen A."/>
            <person name="Salamov A."/>
            <person name="Ngan C.Y."/>
            <person name="Daum C."/>
            <person name="Chiniquy J."/>
            <person name="Barry K."/>
            <person name="LaButti K."/>
            <person name="Haridas S."/>
            <person name="Simmons B.A."/>
            <person name="Magnuson J.K."/>
            <person name="Mortensen U.H."/>
            <person name="Larsen T.O."/>
            <person name="Grigoriev I.V."/>
            <person name="Baker S.E."/>
            <person name="Andersen M.R."/>
            <person name="Nordberg H.P."/>
            <person name="Cantor M.N."/>
            <person name="Hua S.X."/>
        </authorList>
    </citation>
    <scope>NUCLEOTIDE SEQUENCE [LARGE SCALE GENOMIC DNA]</scope>
    <source>
        <strain evidence="3">IBT 19404</strain>
    </source>
</reference>
<protein>
    <submittedName>
        <fullName evidence="2">Uncharacterized protein</fullName>
    </submittedName>
</protein>
<proteinExistence type="predicted"/>
<feature type="compositionally biased region" description="Basic residues" evidence="1">
    <location>
        <begin position="77"/>
        <end position="86"/>
    </location>
</feature>
<dbReference type="EMBL" id="KZ559680">
    <property type="protein sequence ID" value="PLN74825.1"/>
    <property type="molecule type" value="Genomic_DNA"/>
</dbReference>
<dbReference type="AlphaFoldDB" id="A0A2J5HDE7"/>
<name>A0A2J5HDE7_9EURO</name>
<feature type="region of interest" description="Disordered" evidence="1">
    <location>
        <begin position="1"/>
        <end position="130"/>
    </location>
</feature>
<feature type="region of interest" description="Disordered" evidence="1">
    <location>
        <begin position="144"/>
        <end position="173"/>
    </location>
</feature>
<keyword evidence="3" id="KW-1185">Reference proteome</keyword>
<evidence type="ECO:0000256" key="1">
    <source>
        <dbReference type="SAM" id="MobiDB-lite"/>
    </source>
</evidence>
<sequence length="457" mass="50990">MDSSPDVETTTVPGSQYDLSSVVHLPPPIVKSKWVPRTDGVITGLNKKKKTSDPQWDGGQDDDTSSSSASSDEFFFKRHGPPKKRKLGSDDEEDLTRPKSKKKKRVDPTFVFDRAENSDDDDGGDQDEKGTAVSAIGNFLRAGQASPTLKKRKPSYNRAVGPLGSDEEDAPTSDFRISKNETADIVFDFSVERSKRLADAIGLPENLYTEVERDLFGRLAMRGFEPILPSQWKFDFQTLPESLFPAAGENIEPLVQALGGSEFYASKSMNDLFSLGGRVRDCSILKKRPELLIEREIKRYIRWAVFDAHLLFDRDSIPVYAIHPHRVGDSIIDGVKRLDNRLKALAARHSDDSSAYSYSNNDSLFYPVFTGFLICGPILTIMTYSADPRDRTETTDSNFISQFDLGEWGQDVWNSLALVITVMHIRRTMLELVERGLGGIYRAEGNILSDGGADEDL</sequence>
<feature type="compositionally biased region" description="Polar residues" evidence="1">
    <location>
        <begin position="1"/>
        <end position="19"/>
    </location>
</feature>
<evidence type="ECO:0000313" key="3">
    <source>
        <dbReference type="Proteomes" id="UP000235023"/>
    </source>
</evidence>
<gene>
    <name evidence="2" type="ORF">BDW42DRAFT_199760</name>
</gene>